<dbReference type="RefSeq" id="WP_019957755.1">
    <property type="nucleotide sequence ID" value="NZ_CP091512.1"/>
</dbReference>
<keyword evidence="1" id="KW-0812">Transmembrane</keyword>
<feature type="transmembrane region" description="Helical" evidence="1">
    <location>
        <begin position="39"/>
        <end position="60"/>
    </location>
</feature>
<name>A0ABY4ECT4_VITST</name>
<evidence type="ECO:0008006" key="4">
    <source>
        <dbReference type="Google" id="ProtNLM"/>
    </source>
</evidence>
<feature type="transmembrane region" description="Helical" evidence="1">
    <location>
        <begin position="72"/>
        <end position="94"/>
    </location>
</feature>
<keyword evidence="1" id="KW-1133">Transmembrane helix</keyword>
<keyword evidence="1" id="KW-0472">Membrane</keyword>
<evidence type="ECO:0000313" key="2">
    <source>
        <dbReference type="EMBL" id="UOO93551.1"/>
    </source>
</evidence>
<reference evidence="2" key="1">
    <citation type="submission" date="2021-12" db="EMBL/GenBank/DDBJ databases">
        <authorList>
            <person name="Veyrier F.J."/>
        </authorList>
    </citation>
    <scope>NUCLEOTIDE SEQUENCE</scope>
    <source>
        <strain evidence="2">SAG 1488-6</strain>
    </source>
</reference>
<reference evidence="2" key="2">
    <citation type="journal article" date="2022" name="Res Sq">
        <title>Evolution of multicellular longitudinally dividing oral cavity symbionts (Neisseriaceae).</title>
        <authorList>
            <person name="Nyongesa S."/>
            <person name="Weber P."/>
            <person name="Bernet E."/>
            <person name="Pullido F."/>
            <person name="Nieckarz M."/>
            <person name="Delaby M."/>
            <person name="Nieves C."/>
            <person name="Viehboeck T."/>
            <person name="Krause N."/>
            <person name="Rivera-Millot A."/>
            <person name="Nakamura A."/>
            <person name="Vischer N."/>
            <person name="VanNieuwenhze M."/>
            <person name="Brun Y."/>
            <person name="Cava F."/>
            <person name="Bulgheresi S."/>
            <person name="Veyrier F."/>
        </authorList>
    </citation>
    <scope>NUCLEOTIDE SEQUENCE</scope>
    <source>
        <strain evidence="2">SAG 1488-6</strain>
    </source>
</reference>
<feature type="transmembrane region" description="Helical" evidence="1">
    <location>
        <begin position="106"/>
        <end position="125"/>
    </location>
</feature>
<keyword evidence="3" id="KW-1185">Reference proteome</keyword>
<gene>
    <name evidence="2" type="ORF">LVJ81_05870</name>
</gene>
<evidence type="ECO:0000313" key="3">
    <source>
        <dbReference type="Proteomes" id="UP000832034"/>
    </source>
</evidence>
<evidence type="ECO:0000256" key="1">
    <source>
        <dbReference type="SAM" id="Phobius"/>
    </source>
</evidence>
<sequence length="280" mass="30754">MTTVVIETMNPIADNMIDSNKSQPRSDGFWASKFKATGIHLLICILIATTIFVLMTQMWYPDGLLTLAGGLRFFTVLVCCDVILGPIITLVVYSIKKSKRERFWDFAIIGTVQVAALSIGLHAIIDGRPAFAVFTGKKIEIINAVHMQEHELALGKQAPFQHVSWQGPVAAIAQYPEQDAKLQSAIMDSAGAGFGFAYMPRFYETLAQPQLQVLQNAIKPIAQLKQLAPTRVNDIDQALQNAGLNEQNAGWLDVETNNGFGVAIVERATGKTHHYLDIDA</sequence>
<dbReference type="Proteomes" id="UP000832034">
    <property type="component" value="Chromosome"/>
</dbReference>
<proteinExistence type="predicted"/>
<protein>
    <recommendedName>
        <fullName evidence="4">Fimbrial assembly protein</fullName>
    </recommendedName>
</protein>
<dbReference type="EMBL" id="CP091512">
    <property type="protein sequence ID" value="UOO93551.1"/>
    <property type="molecule type" value="Genomic_DNA"/>
</dbReference>
<accession>A0ABY4ECT4</accession>
<organism evidence="2 3">
    <name type="scientific">Vitreoscilla stercoraria</name>
    <dbReference type="NCBI Taxonomy" id="61"/>
    <lineage>
        <taxon>Bacteria</taxon>
        <taxon>Pseudomonadati</taxon>
        <taxon>Pseudomonadota</taxon>
        <taxon>Betaproteobacteria</taxon>
        <taxon>Neisseriales</taxon>
        <taxon>Neisseriaceae</taxon>
        <taxon>Vitreoscilla</taxon>
    </lineage>
</organism>